<keyword evidence="1" id="KW-0812">Transmembrane</keyword>
<keyword evidence="3" id="KW-1185">Reference proteome</keyword>
<reference evidence="2 3" key="1">
    <citation type="submission" date="2023-04" db="EMBL/GenBank/DDBJ databases">
        <title>Funneling lignin-derived compounds into biodiesel using alkali-halophilic Citricoccus sp. P2.</title>
        <authorList>
            <person name="Luo C.-B."/>
        </authorList>
    </citation>
    <scope>NUCLEOTIDE SEQUENCE [LARGE SCALE GENOMIC DNA]</scope>
    <source>
        <strain evidence="2 3">P2</strain>
    </source>
</reference>
<name>A0ABY8H8S3_9MICC</name>
<sequence length="137" mass="14269">MTSPAPTRPDHATPTDEALRRARSQLLALFGCLIGTYVASTLTLPAKALAIPFALAGVVFGILALRRVGKAGLSMLLPTAATVGMLGCLFFAGLVAAQMVFWDATVAYESCVSGALTDRALHQCSAEYNTRLGIGTP</sequence>
<keyword evidence="1" id="KW-1133">Transmembrane helix</keyword>
<feature type="transmembrane region" description="Helical" evidence="1">
    <location>
        <begin position="26"/>
        <end position="44"/>
    </location>
</feature>
<proteinExistence type="predicted"/>
<organism evidence="2 3">
    <name type="scientific">Citricoccus muralis</name>
    <dbReference type="NCBI Taxonomy" id="169134"/>
    <lineage>
        <taxon>Bacteria</taxon>
        <taxon>Bacillati</taxon>
        <taxon>Actinomycetota</taxon>
        <taxon>Actinomycetes</taxon>
        <taxon>Micrococcales</taxon>
        <taxon>Micrococcaceae</taxon>
        <taxon>Citricoccus</taxon>
    </lineage>
</organism>
<accession>A0ABY8H8S3</accession>
<evidence type="ECO:0008006" key="4">
    <source>
        <dbReference type="Google" id="ProtNLM"/>
    </source>
</evidence>
<gene>
    <name evidence="2" type="ORF">P8192_04120</name>
</gene>
<evidence type="ECO:0000256" key="1">
    <source>
        <dbReference type="SAM" id="Phobius"/>
    </source>
</evidence>
<feature type="transmembrane region" description="Helical" evidence="1">
    <location>
        <begin position="50"/>
        <end position="68"/>
    </location>
</feature>
<dbReference type="RefSeq" id="WP_270106004.1">
    <property type="nucleotide sequence ID" value="NZ_CP121252.1"/>
</dbReference>
<dbReference type="EMBL" id="CP121252">
    <property type="protein sequence ID" value="WFP17306.1"/>
    <property type="molecule type" value="Genomic_DNA"/>
</dbReference>
<keyword evidence="1" id="KW-0472">Membrane</keyword>
<evidence type="ECO:0000313" key="3">
    <source>
        <dbReference type="Proteomes" id="UP001219037"/>
    </source>
</evidence>
<protein>
    <recommendedName>
        <fullName evidence="4">DUF4190 domain-containing protein</fullName>
    </recommendedName>
</protein>
<dbReference type="Proteomes" id="UP001219037">
    <property type="component" value="Chromosome"/>
</dbReference>
<feature type="transmembrane region" description="Helical" evidence="1">
    <location>
        <begin position="80"/>
        <end position="102"/>
    </location>
</feature>
<evidence type="ECO:0000313" key="2">
    <source>
        <dbReference type="EMBL" id="WFP17306.1"/>
    </source>
</evidence>